<evidence type="ECO:0000259" key="2">
    <source>
        <dbReference type="SMART" id="SM00731"/>
    </source>
</evidence>
<feature type="compositionally biased region" description="Polar residues" evidence="1">
    <location>
        <begin position="472"/>
        <end position="483"/>
    </location>
</feature>
<feature type="compositionally biased region" description="Basic and acidic residues" evidence="1">
    <location>
        <begin position="106"/>
        <end position="130"/>
    </location>
</feature>
<dbReference type="PANTHER" id="PTHR23099:SF0">
    <property type="entry name" value="GERM CELL NUCLEAR ACIDIC PROTEIN"/>
    <property type="match status" value="1"/>
</dbReference>
<feature type="region of interest" description="Disordered" evidence="1">
    <location>
        <begin position="742"/>
        <end position="768"/>
    </location>
</feature>
<keyword evidence="4" id="KW-1185">Reference proteome</keyword>
<dbReference type="AlphaFoldDB" id="A0A6A5RRJ8"/>
<dbReference type="Pfam" id="PF10263">
    <property type="entry name" value="SprT-like"/>
    <property type="match status" value="1"/>
</dbReference>
<feature type="domain" description="SprT-like" evidence="2">
    <location>
        <begin position="497"/>
        <end position="681"/>
    </location>
</feature>
<organism evidence="3 4">
    <name type="scientific">Didymella exigua CBS 183.55</name>
    <dbReference type="NCBI Taxonomy" id="1150837"/>
    <lineage>
        <taxon>Eukaryota</taxon>
        <taxon>Fungi</taxon>
        <taxon>Dikarya</taxon>
        <taxon>Ascomycota</taxon>
        <taxon>Pezizomycotina</taxon>
        <taxon>Dothideomycetes</taxon>
        <taxon>Pleosporomycetidae</taxon>
        <taxon>Pleosporales</taxon>
        <taxon>Pleosporineae</taxon>
        <taxon>Didymellaceae</taxon>
        <taxon>Didymella</taxon>
    </lineage>
</organism>
<dbReference type="GO" id="GO:0006950">
    <property type="term" value="P:response to stress"/>
    <property type="evidence" value="ECO:0007669"/>
    <property type="project" value="UniProtKB-ARBA"/>
</dbReference>
<gene>
    <name evidence="3" type="ORF">M421DRAFT_420147</name>
</gene>
<feature type="region of interest" description="Disordered" evidence="1">
    <location>
        <begin position="178"/>
        <end position="302"/>
    </location>
</feature>
<dbReference type="Pfam" id="PF17283">
    <property type="entry name" value="Zn_ribbon_SprT"/>
    <property type="match status" value="1"/>
</dbReference>
<feature type="compositionally biased region" description="Polar residues" evidence="1">
    <location>
        <begin position="329"/>
        <end position="345"/>
    </location>
</feature>
<accession>A0A6A5RRJ8</accession>
<sequence length="768" mass="86449">MARLRKPSPLEAFISMQQPSDTRPRRSSPRKAVRDVSYMISSSEDEENVPLRPKHSKRDLGEQSSIFPEDSFYTLKSYASSSKIALTPRRQRILRPVESNSRLLRKLSDESLRSPEKRPGSERRARRERCATEDVEVDAGRQRSLMYAKSLARSFAGRELKKASSRIDVLGDAELRIPGRPRTQKQALTVEVQEAHAEPEETSILCGEEEDVAQEAEQHQVEPSDEVTASEEQEDEEEDDVVLLVRSRQRRPQRLVEFDSESDYADAATEEEQKQEKDEPEEPQPLVSMRPPHRKGHSTISNWAQEVIDLTDSPPKALEPFVLPESTRARSSSFAVSRPATSSSDGVHPFLTYSPTPTKKRSPCKAPPVARPSTPPPAPPSPTKLVSPSKKKPLIPKAPNLRPSLDAFWNPEVVNDWNDRHSPAKKLVSPKKQQWRENITKVMGGMDIEEGSSSDEAYASPVTSPKKKAPRPQTTKNHSSVSEPTVKGVRAQRKDFADRKHALAEAFLAELDTTICSGKISNLSASTGGIQLIWSKTLKTTAGRANWRREVIRIKTSSPGSPPAFRTETRHHCSIELAAKVIDDEERLYNVLAHEFCHLLTFMISEVRNNPHGAEFKTWGRKVSLAFADRGVEVTTKHSYAIEYKFVWECVSCGYEFKRHSRSIDTQRHSCGKCKGRLVQTKPAPRAGNAADGAERKKSDYQIFVKENFKKVKSDMAARGLDTQMGKVMEVVAREYRERKEVERKEVERKEGEKGVGELDQALEGLKL</sequence>
<evidence type="ECO:0000313" key="3">
    <source>
        <dbReference type="EMBL" id="KAF1928916.1"/>
    </source>
</evidence>
<dbReference type="PANTHER" id="PTHR23099">
    <property type="entry name" value="TRANSCRIPTIONAL REGULATOR"/>
    <property type="match status" value="1"/>
</dbReference>
<reference evidence="3" key="1">
    <citation type="journal article" date="2020" name="Stud. Mycol.">
        <title>101 Dothideomycetes genomes: a test case for predicting lifestyles and emergence of pathogens.</title>
        <authorList>
            <person name="Haridas S."/>
            <person name="Albert R."/>
            <person name="Binder M."/>
            <person name="Bloem J."/>
            <person name="Labutti K."/>
            <person name="Salamov A."/>
            <person name="Andreopoulos B."/>
            <person name="Baker S."/>
            <person name="Barry K."/>
            <person name="Bills G."/>
            <person name="Bluhm B."/>
            <person name="Cannon C."/>
            <person name="Castanera R."/>
            <person name="Culley D."/>
            <person name="Daum C."/>
            <person name="Ezra D."/>
            <person name="Gonzalez J."/>
            <person name="Henrissat B."/>
            <person name="Kuo A."/>
            <person name="Liang C."/>
            <person name="Lipzen A."/>
            <person name="Lutzoni F."/>
            <person name="Magnuson J."/>
            <person name="Mondo S."/>
            <person name="Nolan M."/>
            <person name="Ohm R."/>
            <person name="Pangilinan J."/>
            <person name="Park H.-J."/>
            <person name="Ramirez L."/>
            <person name="Alfaro M."/>
            <person name="Sun H."/>
            <person name="Tritt A."/>
            <person name="Yoshinaga Y."/>
            <person name="Zwiers L.-H."/>
            <person name="Turgeon B."/>
            <person name="Goodwin S."/>
            <person name="Spatafora J."/>
            <person name="Crous P."/>
            <person name="Grigoriev I."/>
        </authorList>
    </citation>
    <scope>NUCLEOTIDE SEQUENCE</scope>
    <source>
        <strain evidence="3">CBS 183.55</strain>
    </source>
</reference>
<feature type="region of interest" description="Disordered" evidence="1">
    <location>
        <begin position="444"/>
        <end position="489"/>
    </location>
</feature>
<evidence type="ECO:0000313" key="4">
    <source>
        <dbReference type="Proteomes" id="UP000800082"/>
    </source>
</evidence>
<feature type="region of interest" description="Disordered" evidence="1">
    <location>
        <begin position="88"/>
        <end position="130"/>
    </location>
</feature>
<feature type="compositionally biased region" description="Acidic residues" evidence="1">
    <location>
        <begin position="223"/>
        <end position="241"/>
    </location>
</feature>
<feature type="compositionally biased region" description="Pro residues" evidence="1">
    <location>
        <begin position="365"/>
        <end position="382"/>
    </location>
</feature>
<dbReference type="RefSeq" id="XP_033449164.1">
    <property type="nucleotide sequence ID" value="XM_033592367.1"/>
</dbReference>
<feature type="compositionally biased region" description="Acidic residues" evidence="1">
    <location>
        <begin position="258"/>
        <end position="270"/>
    </location>
</feature>
<dbReference type="Proteomes" id="UP000800082">
    <property type="component" value="Unassembled WGS sequence"/>
</dbReference>
<dbReference type="InterPro" id="IPR035240">
    <property type="entry name" value="SprT_Zn_ribbon"/>
</dbReference>
<dbReference type="EMBL" id="ML978967">
    <property type="protein sequence ID" value="KAF1928916.1"/>
    <property type="molecule type" value="Genomic_DNA"/>
</dbReference>
<proteinExistence type="predicted"/>
<evidence type="ECO:0000256" key="1">
    <source>
        <dbReference type="SAM" id="MobiDB-lite"/>
    </source>
</evidence>
<dbReference type="OrthoDB" id="20772at2759"/>
<name>A0A6A5RRJ8_9PLEO</name>
<feature type="region of interest" description="Disordered" evidence="1">
    <location>
        <begin position="1"/>
        <end position="63"/>
    </location>
</feature>
<dbReference type="SMART" id="SM00731">
    <property type="entry name" value="SprT"/>
    <property type="match status" value="1"/>
</dbReference>
<feature type="region of interest" description="Disordered" evidence="1">
    <location>
        <begin position="314"/>
        <end position="405"/>
    </location>
</feature>
<dbReference type="GO" id="GO:0005634">
    <property type="term" value="C:nucleus"/>
    <property type="evidence" value="ECO:0007669"/>
    <property type="project" value="TreeGrafter"/>
</dbReference>
<dbReference type="GeneID" id="54350035"/>
<protein>
    <recommendedName>
        <fullName evidence="2">SprT-like domain-containing protein</fullName>
    </recommendedName>
</protein>
<feature type="compositionally biased region" description="Basic and acidic residues" evidence="1">
    <location>
        <begin position="742"/>
        <end position="757"/>
    </location>
</feature>
<dbReference type="InterPro" id="IPR006640">
    <property type="entry name" value="SprT-like_domain"/>
</dbReference>